<dbReference type="Pfam" id="PF19040">
    <property type="entry name" value="SGNH"/>
    <property type="match status" value="1"/>
</dbReference>
<feature type="transmembrane region" description="Helical" evidence="1">
    <location>
        <begin position="85"/>
        <end position="104"/>
    </location>
</feature>
<name>A0A494W573_9SPHN</name>
<feature type="transmembrane region" description="Helical" evidence="1">
    <location>
        <begin position="44"/>
        <end position="64"/>
    </location>
</feature>
<evidence type="ECO:0000259" key="3">
    <source>
        <dbReference type="Pfam" id="PF19040"/>
    </source>
</evidence>
<dbReference type="InterPro" id="IPR002656">
    <property type="entry name" value="Acyl_transf_3_dom"/>
</dbReference>
<dbReference type="Proteomes" id="UP000279959">
    <property type="component" value="Chromosome"/>
</dbReference>
<feature type="domain" description="SGNH" evidence="3">
    <location>
        <begin position="428"/>
        <end position="648"/>
    </location>
</feature>
<keyword evidence="1" id="KW-0812">Transmembrane</keyword>
<keyword evidence="1" id="KW-0472">Membrane</keyword>
<feature type="transmembrane region" description="Helical" evidence="1">
    <location>
        <begin position="145"/>
        <end position="168"/>
    </location>
</feature>
<dbReference type="Pfam" id="PF01757">
    <property type="entry name" value="Acyl_transf_3"/>
    <property type="match status" value="1"/>
</dbReference>
<accession>A0A494W573</accession>
<dbReference type="AlphaFoldDB" id="A0A494W573"/>
<evidence type="ECO:0000256" key="1">
    <source>
        <dbReference type="SAM" id="Phobius"/>
    </source>
</evidence>
<keyword evidence="4" id="KW-0808">Transferase</keyword>
<dbReference type="PANTHER" id="PTHR23028">
    <property type="entry name" value="ACETYLTRANSFERASE"/>
    <property type="match status" value="1"/>
</dbReference>
<dbReference type="EMBL" id="AP018664">
    <property type="protein sequence ID" value="BBD99714.1"/>
    <property type="molecule type" value="Genomic_DNA"/>
</dbReference>
<protein>
    <submittedName>
        <fullName evidence="4">Acyltransferase</fullName>
    </submittedName>
</protein>
<dbReference type="GO" id="GO:0016020">
    <property type="term" value="C:membrane"/>
    <property type="evidence" value="ECO:0007669"/>
    <property type="project" value="TreeGrafter"/>
</dbReference>
<evidence type="ECO:0000313" key="4">
    <source>
        <dbReference type="EMBL" id="BBD99714.1"/>
    </source>
</evidence>
<proteinExistence type="predicted"/>
<feature type="transmembrane region" description="Helical" evidence="1">
    <location>
        <begin position="259"/>
        <end position="279"/>
    </location>
</feature>
<dbReference type="GO" id="GO:0016747">
    <property type="term" value="F:acyltransferase activity, transferring groups other than amino-acyl groups"/>
    <property type="evidence" value="ECO:0007669"/>
    <property type="project" value="InterPro"/>
</dbReference>
<organism evidence="4 5">
    <name type="scientific">Sphingobium amiense</name>
    <dbReference type="NCBI Taxonomy" id="135719"/>
    <lineage>
        <taxon>Bacteria</taxon>
        <taxon>Pseudomonadati</taxon>
        <taxon>Pseudomonadota</taxon>
        <taxon>Alphaproteobacteria</taxon>
        <taxon>Sphingomonadales</taxon>
        <taxon>Sphingomonadaceae</taxon>
        <taxon>Sphingobium</taxon>
    </lineage>
</organism>
<feature type="transmembrane region" description="Helical" evidence="1">
    <location>
        <begin position="325"/>
        <end position="344"/>
    </location>
</feature>
<dbReference type="GO" id="GO:0009103">
    <property type="term" value="P:lipopolysaccharide biosynthetic process"/>
    <property type="evidence" value="ECO:0007669"/>
    <property type="project" value="TreeGrafter"/>
</dbReference>
<feature type="transmembrane region" description="Helical" evidence="1">
    <location>
        <begin position="21"/>
        <end position="38"/>
    </location>
</feature>
<keyword evidence="5" id="KW-1185">Reference proteome</keyword>
<evidence type="ECO:0000313" key="5">
    <source>
        <dbReference type="Proteomes" id="UP000279959"/>
    </source>
</evidence>
<dbReference type="KEGG" id="sami:SAMIE_1032150"/>
<reference evidence="4 5" key="1">
    <citation type="submission" date="2018-05" db="EMBL/GenBank/DDBJ databases">
        <title>Complete Genome Sequence of the Nonylphenol-Degrading Bacterium Sphingobium amiense DSM 16289T.</title>
        <authorList>
            <person name="Ootsuka M."/>
            <person name="Nishizawa T."/>
            <person name="Ohta H."/>
        </authorList>
    </citation>
    <scope>NUCLEOTIDE SEQUENCE [LARGE SCALE GENOMIC DNA]</scope>
    <source>
        <strain evidence="4 5">DSM 16289</strain>
    </source>
</reference>
<keyword evidence="1" id="KW-1133">Transmembrane helix</keyword>
<feature type="transmembrane region" description="Helical" evidence="1">
    <location>
        <begin position="175"/>
        <end position="194"/>
    </location>
</feature>
<feature type="domain" description="Acyltransferase 3" evidence="2">
    <location>
        <begin position="19"/>
        <end position="344"/>
    </location>
</feature>
<sequence length="661" mass="70854">MTQQAGTAGGHMPIGYRPDIDGLRAIAVGAVVLYHAGIPGLPGGFTGVDIFFVISGYLIGGQIFRETMASGFSFAGFYTRRVRRILPALFFLLAAMFLAGAVLLSPQELRELGKEAVPTTFGLSNLLYYTGGGYFGPASDAQPLLMTWSLGVEEQFYIVLPFIMMLLVKLRRDAILPLLVAGALLSFAASLLLLHADPKAAFYLLPPRAWELGIGVSLAVWEERRGGAPLPRALAQGAALAGLLLLGTGIAAFRADIAFPGWFALLPTVGTAILIATPGSAINRRVLSLAPMRGIGLLSYSWYLWHWPLFYFNRTLAGREQEGGGLLPIWAILSLSLVCAFLSWRFVERPLRRRLLPDRAVLIRYGLAALAVAGVGAMLFASHGLPARLPAQARLFAAQAMAARENPCLARYGVTAPVSPERCLPDLPAGRARLVVLGDSHAASLSPAFAALARREHMGFGEMTKSSCLPVEDAGTAQADRPAHAGECRAYQRAAFAHVLRDPAARMVVLSGFWSATPRLEGPDGSVVPVEVALDRAVAALRRAGKRVIVVQDAPRFAFDPYARVMGDFLPMRRWLHGGAAAEPAGDAAPAGDPARSAIAAIARRYPGVTLIDPQAGLCTGGRCAFRDERAIYYFDDQHLTAPGALRALRRLSLSRDQDSV</sequence>
<keyword evidence="4" id="KW-0012">Acyltransferase</keyword>
<dbReference type="InterPro" id="IPR050879">
    <property type="entry name" value="Acyltransferase_3"/>
</dbReference>
<dbReference type="PANTHER" id="PTHR23028:SF53">
    <property type="entry name" value="ACYL_TRANSF_3 DOMAIN-CONTAINING PROTEIN"/>
    <property type="match status" value="1"/>
</dbReference>
<dbReference type="InterPro" id="IPR043968">
    <property type="entry name" value="SGNH"/>
</dbReference>
<feature type="transmembrane region" description="Helical" evidence="1">
    <location>
        <begin position="365"/>
        <end position="385"/>
    </location>
</feature>
<gene>
    <name evidence="4" type="ORF">SAMIE_1032150</name>
</gene>
<feature type="transmembrane region" description="Helical" evidence="1">
    <location>
        <begin position="286"/>
        <end position="305"/>
    </location>
</feature>
<evidence type="ECO:0000259" key="2">
    <source>
        <dbReference type="Pfam" id="PF01757"/>
    </source>
</evidence>